<dbReference type="PANTHER" id="PTHR41795:SF1">
    <property type="entry name" value="EXOPOLYSACCHARIDE SYNTHESIS PROTEIN"/>
    <property type="match status" value="1"/>
</dbReference>
<keyword evidence="3" id="KW-1185">Reference proteome</keyword>
<evidence type="ECO:0000313" key="2">
    <source>
        <dbReference type="EMBL" id="AZN73626.1"/>
    </source>
</evidence>
<evidence type="ECO:0000313" key="3">
    <source>
        <dbReference type="Proteomes" id="UP000268192"/>
    </source>
</evidence>
<dbReference type="EMBL" id="CP032509">
    <property type="protein sequence ID" value="AZN73626.1"/>
    <property type="molecule type" value="Genomic_DNA"/>
</dbReference>
<dbReference type="AlphaFoldDB" id="A0A3Q8XRJ5"/>
<feature type="transmembrane region" description="Helical" evidence="1">
    <location>
        <begin position="180"/>
        <end position="205"/>
    </location>
</feature>
<proteinExistence type="predicted"/>
<organism evidence="2 3">
    <name type="scientific">Georhizobium profundi</name>
    <dbReference type="NCBI Taxonomy" id="2341112"/>
    <lineage>
        <taxon>Bacteria</taxon>
        <taxon>Pseudomonadati</taxon>
        <taxon>Pseudomonadota</taxon>
        <taxon>Alphaproteobacteria</taxon>
        <taxon>Hyphomicrobiales</taxon>
        <taxon>Rhizobiaceae</taxon>
        <taxon>Georhizobium</taxon>
    </lineage>
</organism>
<keyword evidence="1" id="KW-0812">Transmembrane</keyword>
<sequence>MDGDRRLRRRFLKRRKKKRPRFSRILEGLAGDPTRQRVSVGDIIAAMGDRAFGALMLVFALPNAIPTPPGTSAILGAPLVFLAAQMMFGRRPWLPQFIANRSMARQDFATLVGRLGPWLSRAEKLLRPRLSTLTLPPMEYLIGFVCLILSLVLVLPIPLGNMLPAIAISIFAFGVLERDGVWTIAGLIMSAISLFVAAGVVYALIKAVFYLIANALH</sequence>
<protein>
    <submittedName>
        <fullName evidence="2">Exopolysaccharide biosynthesis protein</fullName>
    </submittedName>
</protein>
<gene>
    <name evidence="2" type="ORF">D5400_06545</name>
</gene>
<keyword evidence="1" id="KW-1133">Transmembrane helix</keyword>
<reference evidence="2 3" key="1">
    <citation type="submission" date="2018-09" db="EMBL/GenBank/DDBJ databases">
        <title>Marinorhizobium profundi gen. nov., sp. nov., isolated from a deep-sea sediment sample from the New Britain Trench and proposal of Marinorhizobiaceae fam. nov. in the order Rhizobiales of the class Alphaproteobacteria.</title>
        <authorList>
            <person name="Cao J."/>
        </authorList>
    </citation>
    <scope>NUCLEOTIDE SEQUENCE [LARGE SCALE GENOMIC DNA]</scope>
    <source>
        <strain evidence="2 3">WS11</strain>
    </source>
</reference>
<accession>A0A3Q8XRJ5</accession>
<dbReference type="Pfam" id="PF06055">
    <property type="entry name" value="ExoD"/>
    <property type="match status" value="1"/>
</dbReference>
<evidence type="ECO:0000256" key="1">
    <source>
        <dbReference type="SAM" id="Phobius"/>
    </source>
</evidence>
<dbReference type="Proteomes" id="UP000268192">
    <property type="component" value="Chromosome"/>
</dbReference>
<keyword evidence="1" id="KW-0472">Membrane</keyword>
<dbReference type="PANTHER" id="PTHR41795">
    <property type="entry name" value="EXOPOLYSACCHARIDE SYNTHESIS PROTEIN"/>
    <property type="match status" value="1"/>
</dbReference>
<dbReference type="OrthoDB" id="8550083at2"/>
<name>A0A3Q8XRJ5_9HYPH</name>
<feature type="transmembrane region" description="Helical" evidence="1">
    <location>
        <begin position="141"/>
        <end position="174"/>
    </location>
</feature>
<dbReference type="KEGG" id="abaw:D5400_06545"/>
<dbReference type="InterPro" id="IPR010331">
    <property type="entry name" value="ExoD"/>
</dbReference>
<dbReference type="PIRSF" id="PIRSF033239">
    <property type="entry name" value="ExoD"/>
    <property type="match status" value="1"/>
</dbReference>